<protein>
    <recommendedName>
        <fullName evidence="2">Protein ENHANCED DISEASE RESISTANCE 2 C-terminal domain-containing protein</fullName>
    </recommendedName>
</protein>
<organism evidence="3">
    <name type="scientific">Mucochytrium quahogii</name>
    <dbReference type="NCBI Taxonomy" id="96639"/>
    <lineage>
        <taxon>Eukaryota</taxon>
        <taxon>Sar</taxon>
        <taxon>Stramenopiles</taxon>
        <taxon>Bigyra</taxon>
        <taxon>Labyrinthulomycetes</taxon>
        <taxon>Thraustochytrida</taxon>
        <taxon>Thraustochytriidae</taxon>
        <taxon>Mucochytrium</taxon>
    </lineage>
</organism>
<feature type="compositionally biased region" description="Low complexity" evidence="1">
    <location>
        <begin position="1"/>
        <end position="15"/>
    </location>
</feature>
<feature type="domain" description="Protein ENHANCED DISEASE RESISTANCE 2 C-terminal" evidence="2">
    <location>
        <begin position="91"/>
        <end position="330"/>
    </location>
</feature>
<feature type="compositionally biased region" description="Acidic residues" evidence="1">
    <location>
        <begin position="17"/>
        <end position="34"/>
    </location>
</feature>
<gene>
    <name evidence="3" type="ORF">QSP1433_LOCUS1268</name>
</gene>
<accession>A0A7S2W3E6</accession>
<evidence type="ECO:0000256" key="1">
    <source>
        <dbReference type="SAM" id="MobiDB-lite"/>
    </source>
</evidence>
<reference evidence="3" key="1">
    <citation type="submission" date="2021-01" db="EMBL/GenBank/DDBJ databases">
        <authorList>
            <person name="Corre E."/>
            <person name="Pelletier E."/>
            <person name="Niang G."/>
            <person name="Scheremetjew M."/>
            <person name="Finn R."/>
            <person name="Kale V."/>
            <person name="Holt S."/>
            <person name="Cochrane G."/>
            <person name="Meng A."/>
            <person name="Brown T."/>
            <person name="Cohen L."/>
        </authorList>
    </citation>
    <scope>NUCLEOTIDE SEQUENCE</scope>
    <source>
        <strain evidence="3">NY070348D</strain>
    </source>
</reference>
<dbReference type="EMBL" id="HBHK01002140">
    <property type="protein sequence ID" value="CAD9665171.1"/>
    <property type="molecule type" value="Transcribed_RNA"/>
</dbReference>
<sequence>MAAAKTDLADATKALDINDDEQDFSDARDDDESAYSEATDENKSECTSSVSSAEKWLLKHPQAYIYEDEYVTGDGEIDDEQEKPNLQNYYTNIPSRLFKLRGTNYLSEKETNNKKLKVPSEKAAYSCVGLNVFQAGFNLAHAAEKVASLRKYLDDMEKLDEKQKDKNLKGDAPKYLILSWVFSNFFKTEYTAVVHVLRRNMPIDSNGNGECPVLDRTLSRWLALPDEEKNLKLKYACILKEASSQLKGAIDMLGGERPVLIGKRLTTTYHKGENYLEVDMDVGSSNIASMLNGIIIKSSGSFVIDECFCIEAQEEDELPERALCTIRWNRCSLEHCGFKLDEMGNIIQ</sequence>
<dbReference type="InterPro" id="IPR009769">
    <property type="entry name" value="EDR2_C"/>
</dbReference>
<name>A0A7S2W3E6_9STRA</name>
<dbReference type="Pfam" id="PF07059">
    <property type="entry name" value="EDR2_C"/>
    <property type="match status" value="1"/>
</dbReference>
<evidence type="ECO:0000259" key="2">
    <source>
        <dbReference type="Pfam" id="PF07059"/>
    </source>
</evidence>
<dbReference type="PANTHER" id="PTHR12136">
    <property type="entry name" value="ENHANCED DISEASE RESISTANCE-RELATED"/>
    <property type="match status" value="1"/>
</dbReference>
<dbReference type="PANTHER" id="PTHR12136:SF41">
    <property type="entry name" value="PLECKSTRIN HOMOLOGY (PH) AND LIPID-BINDING START DOMAINS-CONTAINING PROTEIN"/>
    <property type="match status" value="1"/>
</dbReference>
<evidence type="ECO:0000313" key="3">
    <source>
        <dbReference type="EMBL" id="CAD9665171.1"/>
    </source>
</evidence>
<proteinExistence type="predicted"/>
<dbReference type="AlphaFoldDB" id="A0A7S2W3E6"/>
<dbReference type="InterPro" id="IPR045096">
    <property type="entry name" value="EDR2-like"/>
</dbReference>
<feature type="region of interest" description="Disordered" evidence="1">
    <location>
        <begin position="1"/>
        <end position="49"/>
    </location>
</feature>